<name>A0ABV8E5G8_9HYPH</name>
<dbReference type="Proteomes" id="UP001595697">
    <property type="component" value="Unassembled WGS sequence"/>
</dbReference>
<evidence type="ECO:0000313" key="1">
    <source>
        <dbReference type="EMBL" id="MFC3967708.1"/>
    </source>
</evidence>
<gene>
    <name evidence="1" type="ORF">ACFOVS_06140</name>
</gene>
<evidence type="ECO:0000313" key="2">
    <source>
        <dbReference type="Proteomes" id="UP001595697"/>
    </source>
</evidence>
<keyword evidence="2" id="KW-1185">Reference proteome</keyword>
<protein>
    <submittedName>
        <fullName evidence="1">Uncharacterized protein</fullName>
    </submittedName>
</protein>
<organism evidence="1 2">
    <name type="scientific">Rhizobium lemnae</name>
    <dbReference type="NCBI Taxonomy" id="1214924"/>
    <lineage>
        <taxon>Bacteria</taxon>
        <taxon>Pseudomonadati</taxon>
        <taxon>Pseudomonadota</taxon>
        <taxon>Alphaproteobacteria</taxon>
        <taxon>Hyphomicrobiales</taxon>
        <taxon>Rhizobiaceae</taxon>
        <taxon>Rhizobium/Agrobacterium group</taxon>
        <taxon>Rhizobium</taxon>
    </lineage>
</organism>
<comment type="caution">
    <text evidence="1">The sequence shown here is derived from an EMBL/GenBank/DDBJ whole genome shotgun (WGS) entry which is preliminary data.</text>
</comment>
<accession>A0ABV8E5G8</accession>
<proteinExistence type="predicted"/>
<sequence>MKEDNSRILSFGGALVGDIVSTLVPGGGLFSKLVDQHLAQKTQEAVEIALQELSRGNVEFDEEDAQPFVAVLLRYSKAASEGAARRNLRLLMQIVVGLKRNKALREDAFRRWAGIVEHMTRDELMLVGQAIRLQGEIESGAVGEVERFWGLLLERMQEAGYSERETAAIAAAVSRSGLVIPVSAYGGLAYRASPWLSELYSLVDSQTFVSSEDE</sequence>
<dbReference type="EMBL" id="JBHSBD010000025">
    <property type="protein sequence ID" value="MFC3967708.1"/>
    <property type="molecule type" value="Genomic_DNA"/>
</dbReference>
<dbReference type="RefSeq" id="WP_247260253.1">
    <property type="nucleotide sequence ID" value="NZ_JALJQZ010000008.1"/>
</dbReference>
<reference evidence="2" key="1">
    <citation type="journal article" date="2019" name="Int. J. Syst. Evol. Microbiol.">
        <title>The Global Catalogue of Microorganisms (GCM) 10K type strain sequencing project: providing services to taxonomists for standard genome sequencing and annotation.</title>
        <authorList>
            <consortium name="The Broad Institute Genomics Platform"/>
            <consortium name="The Broad Institute Genome Sequencing Center for Infectious Disease"/>
            <person name="Wu L."/>
            <person name="Ma J."/>
        </authorList>
    </citation>
    <scope>NUCLEOTIDE SEQUENCE [LARGE SCALE GENOMIC DNA]</scope>
    <source>
        <strain evidence="2">TBRC 5781</strain>
    </source>
</reference>